<gene>
    <name evidence="2" type="ORF">RIMI_LOCUS4056930</name>
</gene>
<dbReference type="EMBL" id="CAUEEQ010006357">
    <property type="protein sequence ID" value="CAJ0929980.1"/>
    <property type="molecule type" value="Genomic_DNA"/>
</dbReference>
<feature type="non-terminal residue" evidence="2">
    <location>
        <position position="1"/>
    </location>
</feature>
<protein>
    <submittedName>
        <fullName evidence="2">Uncharacterized protein</fullName>
    </submittedName>
</protein>
<dbReference type="Proteomes" id="UP001176940">
    <property type="component" value="Unassembled WGS sequence"/>
</dbReference>
<feature type="region of interest" description="Disordered" evidence="1">
    <location>
        <begin position="60"/>
        <end position="96"/>
    </location>
</feature>
<sequence length="127" mass="14104">REVLAGLNDGGLCWMKDEGLHLETSLREEGIAFNLAFFEEVTSMASQVYAGNQDIKSKADKDVENILPGTPHLEDSEKKDSSPPWKSSDTKLPEPQFLVPPGLEHLSKIQHIIIHQEVELLGGQFPI</sequence>
<accession>A0ABN9L2P6</accession>
<feature type="compositionally biased region" description="Basic and acidic residues" evidence="1">
    <location>
        <begin position="72"/>
        <end position="81"/>
    </location>
</feature>
<evidence type="ECO:0000313" key="3">
    <source>
        <dbReference type="Proteomes" id="UP001176940"/>
    </source>
</evidence>
<evidence type="ECO:0000256" key="1">
    <source>
        <dbReference type="SAM" id="MobiDB-lite"/>
    </source>
</evidence>
<keyword evidence="3" id="KW-1185">Reference proteome</keyword>
<reference evidence="2" key="1">
    <citation type="submission" date="2023-07" db="EMBL/GenBank/DDBJ databases">
        <authorList>
            <person name="Stuckert A."/>
        </authorList>
    </citation>
    <scope>NUCLEOTIDE SEQUENCE</scope>
</reference>
<proteinExistence type="predicted"/>
<organism evidence="2 3">
    <name type="scientific">Ranitomeya imitator</name>
    <name type="common">mimic poison frog</name>
    <dbReference type="NCBI Taxonomy" id="111125"/>
    <lineage>
        <taxon>Eukaryota</taxon>
        <taxon>Metazoa</taxon>
        <taxon>Chordata</taxon>
        <taxon>Craniata</taxon>
        <taxon>Vertebrata</taxon>
        <taxon>Euteleostomi</taxon>
        <taxon>Amphibia</taxon>
        <taxon>Batrachia</taxon>
        <taxon>Anura</taxon>
        <taxon>Neobatrachia</taxon>
        <taxon>Hyloidea</taxon>
        <taxon>Dendrobatidae</taxon>
        <taxon>Dendrobatinae</taxon>
        <taxon>Ranitomeya</taxon>
    </lineage>
</organism>
<evidence type="ECO:0000313" key="2">
    <source>
        <dbReference type="EMBL" id="CAJ0929980.1"/>
    </source>
</evidence>
<name>A0ABN9L2P6_9NEOB</name>
<comment type="caution">
    <text evidence="2">The sequence shown here is derived from an EMBL/GenBank/DDBJ whole genome shotgun (WGS) entry which is preliminary data.</text>
</comment>